<feature type="domain" description="Glycosyl-hydrolase 97 catalytic" evidence="4">
    <location>
        <begin position="266"/>
        <end position="416"/>
    </location>
</feature>
<keyword evidence="8" id="KW-1185">Reference proteome</keyword>
<evidence type="ECO:0000256" key="2">
    <source>
        <dbReference type="ARBA" id="ARBA00011245"/>
    </source>
</evidence>
<feature type="domain" description="Glycosyl-hydrolase 97 C-terminal oligomerisation" evidence="6">
    <location>
        <begin position="512"/>
        <end position="609"/>
    </location>
</feature>
<keyword evidence="3" id="KW-0106">Calcium</keyword>
<accession>A0A9X2Y160</accession>
<dbReference type="Gene3D" id="2.70.98.10">
    <property type="match status" value="1"/>
</dbReference>
<dbReference type="InterPro" id="IPR014718">
    <property type="entry name" value="GH-type_carb-bd"/>
</dbReference>
<proteinExistence type="predicted"/>
<dbReference type="EMBL" id="JAOTIF010000037">
    <property type="protein sequence ID" value="MCU7552572.1"/>
    <property type="molecule type" value="Genomic_DNA"/>
</dbReference>
<dbReference type="PANTHER" id="PTHR35803">
    <property type="entry name" value="GLUCAN 1,4-ALPHA-GLUCOSIDASE SUSB-RELATED"/>
    <property type="match status" value="1"/>
</dbReference>
<dbReference type="InterPro" id="IPR013785">
    <property type="entry name" value="Aldolase_TIM"/>
</dbReference>
<dbReference type="Proteomes" id="UP001155483">
    <property type="component" value="Unassembled WGS sequence"/>
</dbReference>
<dbReference type="Pfam" id="PF10566">
    <property type="entry name" value="Glyco_hydro_97"/>
    <property type="match status" value="1"/>
</dbReference>
<dbReference type="InterPro" id="IPR029483">
    <property type="entry name" value="GH97_C"/>
</dbReference>
<evidence type="ECO:0000256" key="3">
    <source>
        <dbReference type="ARBA" id="ARBA00022837"/>
    </source>
</evidence>
<protein>
    <submittedName>
        <fullName evidence="7">Glycoside hydrolase family 97 protein</fullName>
    </submittedName>
</protein>
<dbReference type="InterPro" id="IPR052720">
    <property type="entry name" value="Glycosyl_hydrolase_97"/>
</dbReference>
<dbReference type="Pfam" id="PF14509">
    <property type="entry name" value="GH97_C"/>
    <property type="match status" value="1"/>
</dbReference>
<evidence type="ECO:0000313" key="8">
    <source>
        <dbReference type="Proteomes" id="UP001155483"/>
    </source>
</evidence>
<dbReference type="SUPFAM" id="SSF51445">
    <property type="entry name" value="(Trans)glycosidases"/>
    <property type="match status" value="1"/>
</dbReference>
<reference evidence="7" key="2">
    <citation type="submission" date="2023-04" db="EMBL/GenBank/DDBJ databases">
        <title>Paracnuella aquatica gen. nov., sp. nov., a member of the family Chitinophagaceae isolated from a hot spring.</title>
        <authorList>
            <person name="Wang C."/>
        </authorList>
    </citation>
    <scope>NUCLEOTIDE SEQUENCE</scope>
    <source>
        <strain evidence="7">LB-8</strain>
    </source>
</reference>
<dbReference type="GO" id="GO:0016787">
    <property type="term" value="F:hydrolase activity"/>
    <property type="evidence" value="ECO:0007669"/>
    <property type="project" value="UniProtKB-KW"/>
</dbReference>
<comment type="subunit">
    <text evidence="2">Monomer.</text>
</comment>
<reference evidence="7" key="1">
    <citation type="submission" date="2022-09" db="EMBL/GenBank/DDBJ databases">
        <authorList>
            <person name="Yuan C."/>
            <person name="Ke Z."/>
        </authorList>
    </citation>
    <scope>NUCLEOTIDE SEQUENCE</scope>
    <source>
        <strain evidence="7">LB-8</strain>
    </source>
</reference>
<comment type="caution">
    <text evidence="7">The sequence shown here is derived from an EMBL/GenBank/DDBJ whole genome shotgun (WGS) entry which is preliminary data.</text>
</comment>
<organism evidence="7 8">
    <name type="scientific">Paraflavisolibacter caeni</name>
    <dbReference type="NCBI Taxonomy" id="2982496"/>
    <lineage>
        <taxon>Bacteria</taxon>
        <taxon>Pseudomonadati</taxon>
        <taxon>Bacteroidota</taxon>
        <taxon>Chitinophagia</taxon>
        <taxon>Chitinophagales</taxon>
        <taxon>Chitinophagaceae</taxon>
        <taxon>Paraflavisolibacter</taxon>
    </lineage>
</organism>
<dbReference type="InterPro" id="IPR029486">
    <property type="entry name" value="GH97_N"/>
</dbReference>
<evidence type="ECO:0000313" key="7">
    <source>
        <dbReference type="EMBL" id="MCU7552572.1"/>
    </source>
</evidence>
<gene>
    <name evidence="7" type="ORF">OCK74_25865</name>
</gene>
<keyword evidence="7" id="KW-0378">Hydrolase</keyword>
<dbReference type="AlphaFoldDB" id="A0A9X2Y160"/>
<sequence length="612" mass="68639">MRLQLKLLIVLLGVIPMITIAQSMKHHIQLSSPDKKLEVMIDENNEGNIVYSFRADGQLLIAQSKLGLDTIGNLIWKNVTHASVKKTWKPVWGKRKEVPDVYNEAIIHLAAYKLNVRVYNNGMAFRYEGTSTEKELTQFNFAGNYTAWYYNGENHNLGPEKLQEADAIRKPVMTIKAGENSYMAVHEADLKSGEPLLLQPQKGTTLMSVPSRHANAWRVVMYGRTPGELVDSHLIELLNPEPAAGSDFSWVKPGIAVWDWRINGAVANGFRYDMSLPSWKRMIDFASANGMHSLVLDADWYGPEFKKESDPVKGGKVDQVHQIIAYGKEKGVGVWLYLNDVGGNAYPLEETLQQYGNWGAAGVKYGFMKGSFEEKNRRTQRITELCAQNHLMVDFHDGPVHPYGQMRTWPNAVTREFCHAQLDARRVFQPKTFVTSVFVNMLAGPIDMNNGTLDMLQQGRIDNPMPVPSTITAEVARTLITFSGATIIPDIPENYNKHPQLLQFISAQKMPWQESKTLSGVIGEYIVMARKAADGNWLIAAATNENARTIRIPLSILEKGKYEALVIQDGKDADFRTNKETYVTATQKVTNRQFIEVQLAPGGGACILLQKK</sequence>
<evidence type="ECO:0000259" key="4">
    <source>
        <dbReference type="Pfam" id="PF10566"/>
    </source>
</evidence>
<dbReference type="GO" id="GO:0030246">
    <property type="term" value="F:carbohydrate binding"/>
    <property type="evidence" value="ECO:0007669"/>
    <property type="project" value="InterPro"/>
</dbReference>
<evidence type="ECO:0000259" key="6">
    <source>
        <dbReference type="Pfam" id="PF14509"/>
    </source>
</evidence>
<name>A0A9X2Y160_9BACT</name>
<comment type="cofactor">
    <cofactor evidence="1">
        <name>Ca(2+)</name>
        <dbReference type="ChEBI" id="CHEBI:29108"/>
    </cofactor>
</comment>
<dbReference type="Pfam" id="PF14508">
    <property type="entry name" value="GH97_N"/>
    <property type="match status" value="1"/>
</dbReference>
<dbReference type="RefSeq" id="WP_279300009.1">
    <property type="nucleotide sequence ID" value="NZ_JAOTIF010000037.1"/>
</dbReference>
<dbReference type="InterPro" id="IPR017853">
    <property type="entry name" value="GH"/>
</dbReference>
<evidence type="ECO:0000259" key="5">
    <source>
        <dbReference type="Pfam" id="PF14508"/>
    </source>
</evidence>
<evidence type="ECO:0000256" key="1">
    <source>
        <dbReference type="ARBA" id="ARBA00001913"/>
    </source>
</evidence>
<dbReference type="Gene3D" id="3.20.20.70">
    <property type="entry name" value="Aldolase class I"/>
    <property type="match status" value="1"/>
</dbReference>
<feature type="domain" description="Glycosyl-hydrolase 97 N-terminal" evidence="5">
    <location>
        <begin position="30"/>
        <end position="239"/>
    </location>
</feature>
<dbReference type="InterPro" id="IPR019563">
    <property type="entry name" value="GH97_catalytic"/>
</dbReference>